<dbReference type="Proteomes" id="UP001321520">
    <property type="component" value="Chromosome"/>
</dbReference>
<gene>
    <name evidence="1" type="ORF">M8T91_09715</name>
</gene>
<evidence type="ECO:0000313" key="1">
    <source>
        <dbReference type="EMBL" id="WKD48216.1"/>
    </source>
</evidence>
<name>A0ABY9EBR2_9GAMM</name>
<evidence type="ECO:0000313" key="2">
    <source>
        <dbReference type="Proteomes" id="UP001321520"/>
    </source>
</evidence>
<protein>
    <submittedName>
        <fullName evidence="1">Uncharacterized protein</fullName>
    </submittedName>
</protein>
<sequence>MQIIGSEKTIEHFSSPEFATELGFAEAENDYRDGRLVFKTFHKDGDIALYGYEKEQAYDLLRSVENEGVKILFSTEELGCEYWLEVFVVVY</sequence>
<reference evidence="1 2" key="1">
    <citation type="submission" date="2022-05" db="EMBL/GenBank/DDBJ databases">
        <title>Microbulbifer sp. nov., isolated from sponge.</title>
        <authorList>
            <person name="Gao L."/>
        </authorList>
    </citation>
    <scope>NUCLEOTIDE SEQUENCE [LARGE SCALE GENOMIC DNA]</scope>
    <source>
        <strain evidence="1 2">MI-G</strain>
    </source>
</reference>
<accession>A0ABY9EBR2</accession>
<dbReference type="RefSeq" id="WP_301413878.1">
    <property type="nucleotide sequence ID" value="NZ_CP098023.1"/>
</dbReference>
<proteinExistence type="predicted"/>
<dbReference type="EMBL" id="CP098023">
    <property type="protein sequence ID" value="WKD48216.1"/>
    <property type="molecule type" value="Genomic_DNA"/>
</dbReference>
<organism evidence="1 2">
    <name type="scientific">Microbulbifer spongiae</name>
    <dbReference type="NCBI Taxonomy" id="2944933"/>
    <lineage>
        <taxon>Bacteria</taxon>
        <taxon>Pseudomonadati</taxon>
        <taxon>Pseudomonadota</taxon>
        <taxon>Gammaproteobacteria</taxon>
        <taxon>Cellvibrionales</taxon>
        <taxon>Microbulbiferaceae</taxon>
        <taxon>Microbulbifer</taxon>
    </lineage>
</organism>
<keyword evidence="2" id="KW-1185">Reference proteome</keyword>